<evidence type="ECO:0000313" key="2">
    <source>
        <dbReference type="Proteomes" id="UP001215956"/>
    </source>
</evidence>
<dbReference type="Proteomes" id="UP001215956">
    <property type="component" value="Unassembled WGS sequence"/>
</dbReference>
<dbReference type="RefSeq" id="WP_316968604.1">
    <property type="nucleotide sequence ID" value="NZ_JARFPL010000011.1"/>
</dbReference>
<dbReference type="EMBL" id="JARFPL010000011">
    <property type="protein sequence ID" value="MDF0592897.1"/>
    <property type="molecule type" value="Genomic_DNA"/>
</dbReference>
<organism evidence="1 2">
    <name type="scientific">Candidatus Methanocrinis alkalitolerans</name>
    <dbReference type="NCBI Taxonomy" id="3033395"/>
    <lineage>
        <taxon>Archaea</taxon>
        <taxon>Methanobacteriati</taxon>
        <taxon>Methanobacteriota</taxon>
        <taxon>Stenosarchaea group</taxon>
        <taxon>Methanomicrobia</taxon>
        <taxon>Methanotrichales</taxon>
        <taxon>Methanotrichaceae</taxon>
        <taxon>Methanocrinis</taxon>
    </lineage>
</organism>
<protein>
    <submittedName>
        <fullName evidence="1">Uncharacterized protein</fullName>
    </submittedName>
</protein>
<keyword evidence="2" id="KW-1185">Reference proteome</keyword>
<accession>A0ABT5XDW2</accession>
<sequence length="190" mass="18705">MRIYLVLLVAAVLIFGSATAVSGKPPATGAAPAGQENSAVGDFVMAKWKNDVPYGQIKKAGGESGPTTGGAPGWAAAVGAGQGVQQVQEGEAAGLDGRIPGGHHNSIVLESSQIAASGGAASGSLIQASSMTGQIDAGHHNTIIFEASQIGWTDGSATSDLVQLAEASGLILGGHHNTIIIGSLQAAGQS</sequence>
<comment type="caution">
    <text evidence="1">The sequence shown here is derived from an EMBL/GenBank/DDBJ whole genome shotgun (WGS) entry which is preliminary data.</text>
</comment>
<gene>
    <name evidence="1" type="ORF">P0O24_04805</name>
</gene>
<reference evidence="1 2" key="1">
    <citation type="submission" date="2023-03" db="EMBL/GenBank/DDBJ databases">
        <title>Whole genome sequencing of Methanotrichaceae archaeon M04Ac.</title>
        <authorList>
            <person name="Khomyakova M.A."/>
            <person name="Merkel A.Y."/>
            <person name="Slobodkin A.I."/>
        </authorList>
    </citation>
    <scope>NUCLEOTIDE SEQUENCE [LARGE SCALE GENOMIC DNA]</scope>
    <source>
        <strain evidence="1 2">M04Ac</strain>
    </source>
</reference>
<name>A0ABT5XDW2_9EURY</name>
<evidence type="ECO:0000313" key="1">
    <source>
        <dbReference type="EMBL" id="MDF0592897.1"/>
    </source>
</evidence>
<proteinExistence type="predicted"/>